<dbReference type="RefSeq" id="WP_055294609.1">
    <property type="nucleotide sequence ID" value="NZ_CAXSTI010000001.1"/>
</dbReference>
<name>A0A7J4XJ97_9BACE</name>
<gene>
    <name evidence="1" type="ORF">F3F73_10725</name>
</gene>
<evidence type="ECO:0000313" key="1">
    <source>
        <dbReference type="EMBL" id="KAA3765493.1"/>
    </source>
</evidence>
<accession>A0A7J4XJ97</accession>
<organism evidence="1 2">
    <name type="scientific">Bacteroides salyersiae</name>
    <dbReference type="NCBI Taxonomy" id="291644"/>
    <lineage>
        <taxon>Bacteria</taxon>
        <taxon>Pseudomonadati</taxon>
        <taxon>Bacteroidota</taxon>
        <taxon>Bacteroidia</taxon>
        <taxon>Bacteroidales</taxon>
        <taxon>Bacteroidaceae</taxon>
        <taxon>Bacteroides</taxon>
    </lineage>
</organism>
<proteinExistence type="predicted"/>
<reference evidence="1 2" key="1">
    <citation type="journal article" date="2019" name="Nat. Med.">
        <title>A library of human gut bacterial isolates paired with longitudinal multiomics data enables mechanistic microbiome research.</title>
        <authorList>
            <person name="Poyet M."/>
            <person name="Groussin M."/>
            <person name="Gibbons S.M."/>
            <person name="Avila-Pacheco J."/>
            <person name="Jiang X."/>
            <person name="Kearney S.M."/>
            <person name="Perrotta A.R."/>
            <person name="Berdy B."/>
            <person name="Zhao S."/>
            <person name="Lieberman T.D."/>
            <person name="Swanson P.K."/>
            <person name="Smith M."/>
            <person name="Roesemann S."/>
            <person name="Alexander J.E."/>
            <person name="Rich S.A."/>
            <person name="Livny J."/>
            <person name="Vlamakis H."/>
            <person name="Clish C."/>
            <person name="Bullock K."/>
            <person name="Deik A."/>
            <person name="Scott J."/>
            <person name="Pierce K.A."/>
            <person name="Xavier R.J."/>
            <person name="Alm E.J."/>
        </authorList>
    </citation>
    <scope>NUCLEOTIDE SEQUENCE [LARGE SCALE GENOMIC DNA]</scope>
    <source>
        <strain evidence="1 2">BIOML-A10</strain>
    </source>
</reference>
<dbReference type="Proteomes" id="UP000422221">
    <property type="component" value="Unassembled WGS sequence"/>
</dbReference>
<comment type="caution">
    <text evidence="1">The sequence shown here is derived from an EMBL/GenBank/DDBJ whole genome shotgun (WGS) entry which is preliminary data.</text>
</comment>
<dbReference type="EMBL" id="VWMK01000009">
    <property type="protein sequence ID" value="KAA3765493.1"/>
    <property type="molecule type" value="Genomic_DNA"/>
</dbReference>
<sequence>MKKKMENFKSHFKITDNKDVIACGIPALDGDNHGRDLGNDIAAFWGKGKTFILVNMRTGKLREFVNADGQLLVEDKDIDYDSIHRHHNHYHCCVDCKRVEFGFNRYNDFKNGLCALVWTTYPDGRYFADEDGFGMEDNDEEKVYCIINTNLEIIVPFQPMDDVKSVLRSVNSFFKR</sequence>
<dbReference type="GeneID" id="93117020"/>
<dbReference type="AlphaFoldDB" id="A0A7J4XJ97"/>
<evidence type="ECO:0000313" key="2">
    <source>
        <dbReference type="Proteomes" id="UP000422221"/>
    </source>
</evidence>
<protein>
    <submittedName>
        <fullName evidence="1">Uncharacterized protein</fullName>
    </submittedName>
</protein>